<evidence type="ECO:0000259" key="2">
    <source>
        <dbReference type="Pfam" id="PF00248"/>
    </source>
</evidence>
<dbReference type="Proteomes" id="UP001244341">
    <property type="component" value="Chromosome 5b"/>
</dbReference>
<protein>
    <recommendedName>
        <fullName evidence="2">NADP-dependent oxidoreductase domain-containing protein</fullName>
    </recommendedName>
</protein>
<dbReference type="PANTHER" id="PTHR43625:SF5">
    <property type="entry name" value="PYRIDOXAL REDUCTASE, CHLOROPLASTIC"/>
    <property type="match status" value="1"/>
</dbReference>
<dbReference type="Pfam" id="PF00248">
    <property type="entry name" value="Aldo_ket_red"/>
    <property type="match status" value="1"/>
</dbReference>
<evidence type="ECO:0000313" key="3">
    <source>
        <dbReference type="EMBL" id="WIA14694.1"/>
    </source>
</evidence>
<keyword evidence="4" id="KW-1185">Reference proteome</keyword>
<evidence type="ECO:0000256" key="1">
    <source>
        <dbReference type="ARBA" id="ARBA00023002"/>
    </source>
</evidence>
<dbReference type="Gene3D" id="3.20.20.100">
    <property type="entry name" value="NADP-dependent oxidoreductase domain"/>
    <property type="match status" value="1"/>
</dbReference>
<accession>A0ABY8TZT8</accession>
<keyword evidence="1" id="KW-0560">Oxidoreductase</keyword>
<reference evidence="3 4" key="1">
    <citation type="submission" date="2023-05" db="EMBL/GenBank/DDBJ databases">
        <title>A 100% complete, gapless, phased diploid assembly of the Scenedesmus obliquus UTEX 3031 genome.</title>
        <authorList>
            <person name="Biondi T.C."/>
            <person name="Hanschen E.R."/>
            <person name="Kwon T."/>
            <person name="Eng W."/>
            <person name="Kruse C.P.S."/>
            <person name="Koehler S.I."/>
            <person name="Kunde Y."/>
            <person name="Gleasner C.D."/>
            <person name="You Mak K.T."/>
            <person name="Polle J."/>
            <person name="Hovde B.T."/>
            <person name="Starkenburg S.R."/>
        </authorList>
    </citation>
    <scope>NUCLEOTIDE SEQUENCE [LARGE SCALE GENOMIC DNA]</scope>
    <source>
        <strain evidence="3 4">DOE0152z</strain>
    </source>
</reference>
<dbReference type="InterPro" id="IPR023210">
    <property type="entry name" value="NADP_OxRdtase_dom"/>
</dbReference>
<evidence type="ECO:0000313" key="4">
    <source>
        <dbReference type="Proteomes" id="UP001244341"/>
    </source>
</evidence>
<sequence length="354" mass="37939">MFFQLRAPPGSSSSSKFVERPAFNKRETVQLGSLEVSPMGLGTWAWGNQLLWGYQPDMDGELQEVFNTVVAAGVNIFDTADSYGTGALNGRSEQLLGQFIREYPGSEKTRSNLHIATKFAAYPWRVTPGNIVAACKGSLRRTGLEQISLGQLHWSAAKYAPLQEWALWNGLADCYEQGLVAEVGVSNYGAKELRRVARDFEKRGVQLASAQVQYSLLSAGPAQSSIKAVADDLGIVLIAYSPLALGLLTGKYSTDNLPKGPRGSLFKQLLPGIAPLTAALAAVAASRRKTVSQVAINWCICKGTVPIPGAKDLAQARENLGALGWRLSSGEVAELDAAAARCSSSMVQNIFQTS</sequence>
<dbReference type="EMBL" id="CP126212">
    <property type="protein sequence ID" value="WIA14694.1"/>
    <property type="molecule type" value="Genomic_DNA"/>
</dbReference>
<proteinExistence type="predicted"/>
<dbReference type="SUPFAM" id="SSF51430">
    <property type="entry name" value="NAD(P)-linked oxidoreductase"/>
    <property type="match status" value="1"/>
</dbReference>
<feature type="domain" description="NADP-dependent oxidoreductase" evidence="2">
    <location>
        <begin position="38"/>
        <end position="338"/>
    </location>
</feature>
<dbReference type="InterPro" id="IPR050791">
    <property type="entry name" value="Aldo-Keto_reductase"/>
</dbReference>
<dbReference type="InterPro" id="IPR036812">
    <property type="entry name" value="NAD(P)_OxRdtase_dom_sf"/>
</dbReference>
<name>A0ABY8TZT8_TETOB</name>
<dbReference type="CDD" id="cd19093">
    <property type="entry name" value="AKR_AtPLR-like"/>
    <property type="match status" value="1"/>
</dbReference>
<gene>
    <name evidence="3" type="ORF">OEZ85_003191</name>
</gene>
<organism evidence="3 4">
    <name type="scientific">Tetradesmus obliquus</name>
    <name type="common">Green alga</name>
    <name type="synonym">Acutodesmus obliquus</name>
    <dbReference type="NCBI Taxonomy" id="3088"/>
    <lineage>
        <taxon>Eukaryota</taxon>
        <taxon>Viridiplantae</taxon>
        <taxon>Chlorophyta</taxon>
        <taxon>core chlorophytes</taxon>
        <taxon>Chlorophyceae</taxon>
        <taxon>CS clade</taxon>
        <taxon>Sphaeropleales</taxon>
        <taxon>Scenedesmaceae</taxon>
        <taxon>Tetradesmus</taxon>
    </lineage>
</organism>
<dbReference type="PANTHER" id="PTHR43625">
    <property type="entry name" value="AFLATOXIN B1 ALDEHYDE REDUCTASE"/>
    <property type="match status" value="1"/>
</dbReference>